<protein>
    <submittedName>
        <fullName evidence="1">Uncharacterized protein</fullName>
    </submittedName>
</protein>
<dbReference type="EMBL" id="CP089982">
    <property type="protein sequence ID" value="WXA99032.1"/>
    <property type="molecule type" value="Genomic_DNA"/>
</dbReference>
<proteinExistence type="predicted"/>
<reference evidence="1 2" key="1">
    <citation type="submission" date="2021-12" db="EMBL/GenBank/DDBJ databases">
        <title>Discovery of the Pendulisporaceae a myxobacterial family with distinct sporulation behavior and unique specialized metabolism.</title>
        <authorList>
            <person name="Garcia R."/>
            <person name="Popoff A."/>
            <person name="Bader C.D."/>
            <person name="Loehr J."/>
            <person name="Walesch S."/>
            <person name="Walt C."/>
            <person name="Boldt J."/>
            <person name="Bunk B."/>
            <person name="Haeckl F.J.F.P.J."/>
            <person name="Gunesch A.P."/>
            <person name="Birkelbach J."/>
            <person name="Nuebel U."/>
            <person name="Pietschmann T."/>
            <person name="Bach T."/>
            <person name="Mueller R."/>
        </authorList>
    </citation>
    <scope>NUCLEOTIDE SEQUENCE [LARGE SCALE GENOMIC DNA]</scope>
    <source>
        <strain evidence="1 2">MSr12523</strain>
    </source>
</reference>
<evidence type="ECO:0000313" key="1">
    <source>
        <dbReference type="EMBL" id="WXA99032.1"/>
    </source>
</evidence>
<dbReference type="Proteomes" id="UP001379533">
    <property type="component" value="Chromosome"/>
</dbReference>
<evidence type="ECO:0000313" key="2">
    <source>
        <dbReference type="Proteomes" id="UP001379533"/>
    </source>
</evidence>
<organism evidence="1 2">
    <name type="scientific">Pendulispora brunnea</name>
    <dbReference type="NCBI Taxonomy" id="2905690"/>
    <lineage>
        <taxon>Bacteria</taxon>
        <taxon>Pseudomonadati</taxon>
        <taxon>Myxococcota</taxon>
        <taxon>Myxococcia</taxon>
        <taxon>Myxococcales</taxon>
        <taxon>Sorangiineae</taxon>
        <taxon>Pendulisporaceae</taxon>
        <taxon>Pendulispora</taxon>
    </lineage>
</organism>
<dbReference type="RefSeq" id="WP_394849662.1">
    <property type="nucleotide sequence ID" value="NZ_CP089982.1"/>
</dbReference>
<accession>A0ABZ2KK36</accession>
<keyword evidence="2" id="KW-1185">Reference proteome</keyword>
<name>A0ABZ2KK36_9BACT</name>
<gene>
    <name evidence="1" type="ORF">LZC95_19695</name>
</gene>
<sequence>MTRTVLGMDESPVGSRFAVAAPCPKCGAKGLDVVERFAAADPTTCSLAGVGMKVTAKRYWTWACATCGGHGRAHPPAGA</sequence>